<dbReference type="PANTHER" id="PTHR32328">
    <property type="entry name" value="L-SERYL-TRNA(SEC) SELENIUM TRANSFERASE"/>
    <property type="match status" value="1"/>
</dbReference>
<name>A0A2T3JFH8_9GAMM</name>
<dbReference type="EMBL" id="PYMJ01000013">
    <property type="protein sequence ID" value="PSU47699.1"/>
    <property type="molecule type" value="Genomic_DNA"/>
</dbReference>
<dbReference type="InterPro" id="IPR025862">
    <property type="entry name" value="SelA_trans_N_dom"/>
</dbReference>
<evidence type="ECO:0000256" key="8">
    <source>
        <dbReference type="HAMAP-Rule" id="MF_00423"/>
    </source>
</evidence>
<dbReference type="InterPro" id="IPR004534">
    <property type="entry name" value="SelA_trans"/>
</dbReference>
<dbReference type="RefSeq" id="WP_107243323.1">
    <property type="nucleotide sequence ID" value="NZ_PYMJ01000013.1"/>
</dbReference>
<dbReference type="OrthoDB" id="9787096at2"/>
<dbReference type="SUPFAM" id="SSF53383">
    <property type="entry name" value="PLP-dependent transferases"/>
    <property type="match status" value="1"/>
</dbReference>
<dbReference type="Proteomes" id="UP000240987">
    <property type="component" value="Unassembled WGS sequence"/>
</dbReference>
<evidence type="ECO:0000256" key="9">
    <source>
        <dbReference type="PIRSR" id="PIRSR618319-50"/>
    </source>
</evidence>
<feature type="domain" description="L-seryl-tRNA selenium transferase N-terminal" evidence="10">
    <location>
        <begin position="6"/>
        <end position="41"/>
    </location>
</feature>
<dbReference type="GO" id="GO:0004125">
    <property type="term" value="F:L-seryl-tRNA(Sec) selenium transferase activity"/>
    <property type="evidence" value="ECO:0007669"/>
    <property type="project" value="UniProtKB-UniRule"/>
</dbReference>
<dbReference type="EC" id="2.9.1.1" evidence="8"/>
<sequence>MTINALSAIPQIGKMLEQPFLSPYIERLSQPVVADLVREQVNGYKKDHLRNPEHVPFSLETLYSRIERACWQVNQQRLQRVINGTGVIVHTNLGRSPLDADVWQAVTEVNTHYSNLEIDLTTGKRGKRKGLLQQLMHYLVKGEDTLVVNNNASSIYLMLHEIAKGKEVIVSRGEQIQIGGGFRIPDILALSGAKLVEVGTTNITTVDDYLDAVTENTAMVLIVHTSNFKIRGFTQSPDIKDLADLLPDHVVLAVDQGSGTTTENLPDEPSVMSYIKAGADLVCFSGDKIIGGPQAGMVTGKQSLIKRLEKNPMMRAFRPSRIVYSLLEELAVRKLNQLKTGQGIAERSITQAEVTLDNKAQQLAEGFGERLRIVRSEMTVGGGSLPDQQSPSSSVEVNALSLSADKLLEIMRNWPLPVIGVIKHDRVQLNLATISDDEITYLRQQLAALFDLQLEMDLRGSCSNVTDAKKVEAAI</sequence>
<evidence type="ECO:0000256" key="2">
    <source>
        <dbReference type="ARBA" id="ARBA00022490"/>
    </source>
</evidence>
<dbReference type="InterPro" id="IPR015421">
    <property type="entry name" value="PyrdxlP-dep_Trfase_major"/>
</dbReference>
<dbReference type="PANTHER" id="PTHR32328:SF0">
    <property type="entry name" value="L-SERYL-TRNA(SEC) SELENIUM TRANSFERASE"/>
    <property type="match status" value="1"/>
</dbReference>
<comment type="similarity">
    <text evidence="7 8">Belongs to the SelA family.</text>
</comment>
<comment type="subcellular location">
    <subcellularLocation>
        <location evidence="8">Cytoplasm</location>
    </subcellularLocation>
</comment>
<evidence type="ECO:0000313" key="11">
    <source>
        <dbReference type="EMBL" id="PSU47699.1"/>
    </source>
</evidence>
<keyword evidence="2 8" id="KW-0963">Cytoplasm</keyword>
<evidence type="ECO:0000313" key="12">
    <source>
        <dbReference type="Proteomes" id="UP000240987"/>
    </source>
</evidence>
<dbReference type="NCBIfam" id="TIGR00474">
    <property type="entry name" value="selA"/>
    <property type="match status" value="1"/>
</dbReference>
<feature type="modified residue" description="N6-(pyridoxal phosphate)lysine" evidence="8 9">
    <location>
        <position position="288"/>
    </location>
</feature>
<organism evidence="11 12">
    <name type="scientific">Photobacterium frigidiphilum</name>
    <dbReference type="NCBI Taxonomy" id="264736"/>
    <lineage>
        <taxon>Bacteria</taxon>
        <taxon>Pseudomonadati</taxon>
        <taxon>Pseudomonadota</taxon>
        <taxon>Gammaproteobacteria</taxon>
        <taxon>Vibrionales</taxon>
        <taxon>Vibrionaceae</taxon>
        <taxon>Photobacterium</taxon>
    </lineage>
</organism>
<keyword evidence="5 8" id="KW-0648">Protein biosynthesis</keyword>
<evidence type="ECO:0000259" key="10">
    <source>
        <dbReference type="Pfam" id="PF12390"/>
    </source>
</evidence>
<proteinExistence type="inferred from homology"/>
<dbReference type="Pfam" id="PF03841">
    <property type="entry name" value="SelA"/>
    <property type="match status" value="1"/>
</dbReference>
<comment type="function">
    <text evidence="8">Converts seryl-tRNA(Sec) to selenocysteinyl-tRNA(Sec) required for selenoprotein biosynthesis.</text>
</comment>
<keyword evidence="4 8" id="KW-0663">Pyridoxal phosphate</keyword>
<keyword evidence="3 8" id="KW-0808">Transferase</keyword>
<dbReference type="AlphaFoldDB" id="A0A2T3JFH8"/>
<evidence type="ECO:0000256" key="6">
    <source>
        <dbReference type="ARBA" id="ARBA00023266"/>
    </source>
</evidence>
<dbReference type="UniPathway" id="UPA00906">
    <property type="reaction ID" value="UER00896"/>
</dbReference>
<evidence type="ECO:0000256" key="4">
    <source>
        <dbReference type="ARBA" id="ARBA00022898"/>
    </source>
</evidence>
<dbReference type="GO" id="GO:0001717">
    <property type="term" value="P:conversion of seryl-tRNAsec to selenocys-tRNAsec"/>
    <property type="evidence" value="ECO:0007669"/>
    <property type="project" value="UniProtKB-UniRule"/>
</dbReference>
<dbReference type="Pfam" id="PF12390">
    <property type="entry name" value="Se-cys_synth_N"/>
    <property type="match status" value="1"/>
</dbReference>
<dbReference type="InterPro" id="IPR018319">
    <property type="entry name" value="SelA-like"/>
</dbReference>
<dbReference type="GO" id="GO:0005737">
    <property type="term" value="C:cytoplasm"/>
    <property type="evidence" value="ECO:0007669"/>
    <property type="project" value="UniProtKB-SubCell"/>
</dbReference>
<protein>
    <recommendedName>
        <fullName evidence="8">L-seryl-tRNA(Sec) selenium transferase</fullName>
        <ecNumber evidence="8">2.9.1.1</ecNumber>
    </recommendedName>
    <alternativeName>
        <fullName evidence="8">Selenocysteine synthase</fullName>
        <shortName evidence="8">Sec synthase</shortName>
    </alternativeName>
    <alternativeName>
        <fullName evidence="8">Selenocysteinyl-tRNA(Sec) synthase</fullName>
    </alternativeName>
</protein>
<comment type="catalytic activity">
    <reaction evidence="8">
        <text>L-seryl-tRNA(Sec) + selenophosphate + H(+) = L-selenocysteinyl-tRNA(Sec) + phosphate</text>
        <dbReference type="Rhea" id="RHEA:22728"/>
        <dbReference type="Rhea" id="RHEA-COMP:9742"/>
        <dbReference type="Rhea" id="RHEA-COMP:9743"/>
        <dbReference type="ChEBI" id="CHEBI:15378"/>
        <dbReference type="ChEBI" id="CHEBI:16144"/>
        <dbReference type="ChEBI" id="CHEBI:43474"/>
        <dbReference type="ChEBI" id="CHEBI:78533"/>
        <dbReference type="ChEBI" id="CHEBI:78573"/>
        <dbReference type="EC" id="2.9.1.1"/>
    </reaction>
</comment>
<dbReference type="GO" id="GO:0001514">
    <property type="term" value="P:selenocysteine incorporation"/>
    <property type="evidence" value="ECO:0007669"/>
    <property type="project" value="UniProtKB-UniRule"/>
</dbReference>
<keyword evidence="12" id="KW-1185">Reference proteome</keyword>
<evidence type="ECO:0000256" key="5">
    <source>
        <dbReference type="ARBA" id="ARBA00022917"/>
    </source>
</evidence>
<comment type="caution">
    <text evidence="11">The sequence shown here is derived from an EMBL/GenBank/DDBJ whole genome shotgun (WGS) entry which is preliminary data.</text>
</comment>
<comment type="pathway">
    <text evidence="8">Aminoacyl-tRNA biosynthesis; selenocysteinyl-tRNA(Sec) biosynthesis; selenocysteinyl-tRNA(Sec) from L-seryl-tRNA(Sec) (bacterial route): step 1/1.</text>
</comment>
<accession>A0A2T3JFH8</accession>
<gene>
    <name evidence="8" type="primary">selA</name>
    <name evidence="11" type="ORF">C9J12_14220</name>
</gene>
<dbReference type="InterPro" id="IPR015424">
    <property type="entry name" value="PyrdxlP-dep_Trfase"/>
</dbReference>
<dbReference type="HAMAP" id="MF_00423">
    <property type="entry name" value="SelA"/>
    <property type="match status" value="1"/>
</dbReference>
<dbReference type="Gene3D" id="3.90.1150.180">
    <property type="match status" value="1"/>
</dbReference>
<evidence type="ECO:0000256" key="3">
    <source>
        <dbReference type="ARBA" id="ARBA00022679"/>
    </source>
</evidence>
<reference evidence="11 12" key="1">
    <citation type="submission" date="2018-01" db="EMBL/GenBank/DDBJ databases">
        <title>Whole genome sequencing of Histamine producing bacteria.</title>
        <authorList>
            <person name="Butler K."/>
        </authorList>
    </citation>
    <scope>NUCLEOTIDE SEQUENCE [LARGE SCALE GENOMIC DNA]</scope>
    <source>
        <strain evidence="11 12">JCM 12947</strain>
    </source>
</reference>
<keyword evidence="6 8" id="KW-0711">Selenium</keyword>
<evidence type="ECO:0000256" key="1">
    <source>
        <dbReference type="ARBA" id="ARBA00001933"/>
    </source>
</evidence>
<dbReference type="Gene3D" id="3.40.640.10">
    <property type="entry name" value="Type I PLP-dependent aspartate aminotransferase-like (Major domain)"/>
    <property type="match status" value="1"/>
</dbReference>
<comment type="cofactor">
    <cofactor evidence="1 8 9">
        <name>pyridoxal 5'-phosphate</name>
        <dbReference type="ChEBI" id="CHEBI:597326"/>
    </cofactor>
</comment>
<evidence type="ECO:0000256" key="7">
    <source>
        <dbReference type="ARBA" id="ARBA00044507"/>
    </source>
</evidence>